<keyword evidence="5" id="KW-0106">Calcium</keyword>
<evidence type="ECO:0000313" key="11">
    <source>
        <dbReference type="Proteomes" id="UP001149090"/>
    </source>
</evidence>
<dbReference type="PROSITE" id="PS00018">
    <property type="entry name" value="EF_HAND_1"/>
    <property type="match status" value="1"/>
</dbReference>
<proteinExistence type="inferred from homology"/>
<evidence type="ECO:0000259" key="9">
    <source>
        <dbReference type="PROSITE" id="PS50222"/>
    </source>
</evidence>
<evidence type="ECO:0000256" key="3">
    <source>
        <dbReference type="ARBA" id="ARBA00022723"/>
    </source>
</evidence>
<evidence type="ECO:0000256" key="7">
    <source>
        <dbReference type="SAM" id="MobiDB-lite"/>
    </source>
</evidence>
<dbReference type="InterPro" id="IPR002048">
    <property type="entry name" value="EF_hand_dom"/>
</dbReference>
<dbReference type="Gene3D" id="2.30.29.30">
    <property type="entry name" value="Pleckstrin-homology domain (PH domain)/Phosphotyrosine-binding domain (PTB)"/>
    <property type="match status" value="3"/>
</dbReference>
<dbReference type="SUPFAM" id="SSF50729">
    <property type="entry name" value="PH domain-like"/>
    <property type="match status" value="4"/>
</dbReference>
<feature type="compositionally biased region" description="Acidic residues" evidence="7">
    <location>
        <begin position="583"/>
        <end position="601"/>
    </location>
</feature>
<evidence type="ECO:0000256" key="2">
    <source>
        <dbReference type="ARBA" id="ARBA00022707"/>
    </source>
</evidence>
<evidence type="ECO:0000259" key="8">
    <source>
        <dbReference type="PROSITE" id="PS50003"/>
    </source>
</evidence>
<evidence type="ECO:0000256" key="4">
    <source>
        <dbReference type="ARBA" id="ARBA00022737"/>
    </source>
</evidence>
<feature type="region of interest" description="Disordered" evidence="7">
    <location>
        <begin position="580"/>
        <end position="604"/>
    </location>
</feature>
<dbReference type="OrthoDB" id="191686at2759"/>
<dbReference type="SMART" id="SM00233">
    <property type="entry name" value="PH"/>
    <property type="match status" value="4"/>
</dbReference>
<dbReference type="InterPro" id="IPR001849">
    <property type="entry name" value="PH_domain"/>
</dbReference>
<feature type="domain" description="PH" evidence="8">
    <location>
        <begin position="734"/>
        <end position="990"/>
    </location>
</feature>
<dbReference type="Pfam" id="PF13499">
    <property type="entry name" value="EF-hand_7"/>
    <property type="match status" value="1"/>
</dbReference>
<feature type="domain" description="PH" evidence="8">
    <location>
        <begin position="628"/>
        <end position="722"/>
    </location>
</feature>
<gene>
    <name evidence="10" type="ORF">M0811_07697</name>
</gene>
<dbReference type="PROSITE" id="PS50003">
    <property type="entry name" value="PH_DOMAIN"/>
    <property type="match status" value="2"/>
</dbReference>
<dbReference type="PANTHER" id="PTHR23055:SF178">
    <property type="entry name" value="NEUROCALCIN HOMOLOG"/>
    <property type="match status" value="1"/>
</dbReference>
<dbReference type="CDD" id="cd00051">
    <property type="entry name" value="EFh"/>
    <property type="match status" value="1"/>
</dbReference>
<sequence>MNPQNQNQNLKNSIQKSFGNSKINLERNNKTKFEKNFNQSLINNNNNNNINKSPQNNSNKTFKNNINKSPQNNPNKSFKNNNSNKTFQNNSNKSFNNNINKSLQNSPNKTFKNNNSNKTFKNNSNKSFNNNNINKSPQNNPNKTFKNNNSNKTFKNNNSNKSFNNNPNKTFHNNNINKSPQNNLNTPFKNNPNKSPQNNPNKTFKNNINNQNNPNKTFKNNPNKSFNNNPNKTFNNNNNNINKSPQNNPNKSFKNKPNPLSKATSLQSHSNLNNLNTPFKNNSNLQNQNNNNHNINKSPQNNLNKSFKNKPNPLSKATSLQSHSKSNLNSNKSNQNNKNKSFNNNNNINKSFNNNNINKSPQNNPNKTFKNNINKSPQNNPNKTFKNNINNQNNSNKSFKNNPNLQNQNNNNNNINKSPQNNLNKTFKNKPNPLSKATSFQSYSNLNNLNTPFKNNSNLQNQNNNNNKINKSPQNNPNKPFQNNINKSPHNINKSFKNKPNLLSKATSLQSHSNSNLNPNKSFKNKPNPLSKATSFQSHLNQNNLNIPFKNNNNNNIQNQNNKNNLNKSFKNNQEINLQTETVETDGEEDIENENENENENEIQKQKQIQLQNLTKTKSTLNILEQIQIKKNGWLKKQGAVHKNWKTRFFILTKECTMIYFKTDNNFTNPLGVISLIGAYCFKHKKKNRFQIYHSERRTFYFQCESEESRQSWIDSIQQTILESQPFRKGKDVFQKFKGYIQKQGLTYKTWKVRYFILYDYVLCYYKNEFELEIPFGMISLAGMQIQEEYNEEIKQKIIRLHHPLSRDFFLFPLTAPLAQNADLDHLKTQIDLAKDATQKESLRQIFRQKYEDFMVASWKQVLIEQIEISNSAQLHIAPNLPINFDSQPKEAVDGFMILREYGNKQPYGRKSLWFVLNGSYLCYSLKRKAKNKMKGAFSLQDVQIIGTRSRVAKPFLITITHPRRKKIVLEVDEYSDYSKWIKSISEAAFRSKSDSRFWKDFKMEGFVSKFLKKKKIFARRFMKIQNHCIYYYSPPFDTLRNPSNIIKLNGAELIPFDTINFIQWIKAIEVSITNADGIDFNDLDILKNPEDFLPNDSSNNPNEDHFHHSENTDLETDSNSEQQNNTSDTNTNNPQNPFSLSQNTIENFIAITNFSEYELKLMFSRFSKKFKQETMSRKQFNVLAKEMGISLQPKIDLLFAGFDRFKKGKISFEDLVIALNSLTRGSIDDKIHFSFCVYDRANLGKIDSKSFSETVKILFSLRLEKDKISKSELKKQSQQIFSNFDKDQDGFLSFEEFKNAVSLNPVIVECLGFFRLY</sequence>
<feature type="compositionally biased region" description="Low complexity" evidence="7">
    <location>
        <begin position="40"/>
        <end position="302"/>
    </location>
</feature>
<dbReference type="CDD" id="cd00821">
    <property type="entry name" value="PH"/>
    <property type="match status" value="2"/>
</dbReference>
<feature type="compositionally biased region" description="Polar residues" evidence="7">
    <location>
        <begin position="1"/>
        <end position="23"/>
    </location>
</feature>
<keyword evidence="2" id="KW-0519">Myristate</keyword>
<keyword evidence="3" id="KW-0479">Metal-binding</keyword>
<keyword evidence="6" id="KW-0449">Lipoprotein</keyword>
<dbReference type="PRINTS" id="PR00450">
    <property type="entry name" value="RECOVERIN"/>
</dbReference>
<feature type="compositionally biased region" description="Low complexity" evidence="7">
    <location>
        <begin position="513"/>
        <end position="532"/>
    </location>
</feature>
<feature type="compositionally biased region" description="Low complexity" evidence="7">
    <location>
        <begin position="324"/>
        <end position="425"/>
    </location>
</feature>
<feature type="compositionally biased region" description="Low complexity" evidence="7">
    <location>
        <begin position="541"/>
        <end position="568"/>
    </location>
</feature>
<feature type="region of interest" description="Disordered" evidence="7">
    <location>
        <begin position="1"/>
        <end position="25"/>
    </location>
</feature>
<dbReference type="FunFam" id="2.30.29.30:FF:000286">
    <property type="entry name" value="PH-protein kinase domain containing protein"/>
    <property type="match status" value="1"/>
</dbReference>
<feature type="region of interest" description="Disordered" evidence="7">
    <location>
        <begin position="40"/>
        <end position="568"/>
    </location>
</feature>
<accession>A0A9Q0LP68</accession>
<feature type="compositionally biased region" description="Low complexity" evidence="7">
    <location>
        <begin position="1120"/>
        <end position="1138"/>
    </location>
</feature>
<dbReference type="InterPro" id="IPR011992">
    <property type="entry name" value="EF-hand-dom_pair"/>
</dbReference>
<dbReference type="PROSITE" id="PS50222">
    <property type="entry name" value="EF_HAND_2"/>
    <property type="match status" value="1"/>
</dbReference>
<feature type="domain" description="EF-hand" evidence="9">
    <location>
        <begin position="1273"/>
        <end position="1308"/>
    </location>
</feature>
<dbReference type="InterPro" id="IPR018247">
    <property type="entry name" value="EF_Hand_1_Ca_BS"/>
</dbReference>
<reference evidence="10" key="1">
    <citation type="submission" date="2022-10" db="EMBL/GenBank/DDBJ databases">
        <title>Novel sulphate-reducing endosymbionts in the free-living metamonad Anaeramoeba.</title>
        <authorList>
            <person name="Jerlstrom-Hultqvist J."/>
            <person name="Cepicka I."/>
            <person name="Gallot-Lavallee L."/>
            <person name="Salas-Leiva D."/>
            <person name="Curtis B.A."/>
            <person name="Zahonova K."/>
            <person name="Pipaliya S."/>
            <person name="Dacks J."/>
            <person name="Roger A.J."/>
        </authorList>
    </citation>
    <scope>NUCLEOTIDE SEQUENCE</scope>
    <source>
        <strain evidence="10">BMAN</strain>
    </source>
</reference>
<feature type="compositionally biased region" description="Polar residues" evidence="7">
    <location>
        <begin position="435"/>
        <end position="444"/>
    </location>
</feature>
<protein>
    <submittedName>
        <fullName evidence="10">Sesquipedalian</fullName>
    </submittedName>
</protein>
<keyword evidence="11" id="KW-1185">Reference proteome</keyword>
<comment type="caution">
    <text evidence="10">The sequence shown here is derived from an EMBL/GenBank/DDBJ whole genome shotgun (WGS) entry which is preliminary data.</text>
</comment>
<dbReference type="InterPro" id="IPR028846">
    <property type="entry name" value="Recoverin"/>
</dbReference>
<evidence type="ECO:0000256" key="5">
    <source>
        <dbReference type="ARBA" id="ARBA00022837"/>
    </source>
</evidence>
<dbReference type="Gene3D" id="1.10.238.10">
    <property type="entry name" value="EF-hand"/>
    <property type="match status" value="1"/>
</dbReference>
<dbReference type="GO" id="GO:0005509">
    <property type="term" value="F:calcium ion binding"/>
    <property type="evidence" value="ECO:0007669"/>
    <property type="project" value="InterPro"/>
</dbReference>
<feature type="compositionally biased region" description="Low complexity" evidence="7">
    <location>
        <begin position="445"/>
        <end position="486"/>
    </location>
</feature>
<keyword evidence="4" id="KW-0677">Repeat</keyword>
<dbReference type="SMART" id="SM00054">
    <property type="entry name" value="EFh"/>
    <property type="match status" value="3"/>
</dbReference>
<dbReference type="Proteomes" id="UP001149090">
    <property type="component" value="Unassembled WGS sequence"/>
</dbReference>
<comment type="similarity">
    <text evidence="1">Belongs to the recoverin family.</text>
</comment>
<feature type="region of interest" description="Disordered" evidence="7">
    <location>
        <begin position="1093"/>
        <end position="1140"/>
    </location>
</feature>
<dbReference type="Pfam" id="PF00169">
    <property type="entry name" value="PH"/>
    <property type="match status" value="3"/>
</dbReference>
<evidence type="ECO:0000313" key="10">
    <source>
        <dbReference type="EMBL" id="KAJ5074993.1"/>
    </source>
</evidence>
<dbReference type="PANTHER" id="PTHR23055">
    <property type="entry name" value="CALCIUM BINDING PROTEINS"/>
    <property type="match status" value="1"/>
</dbReference>
<name>A0A9Q0LP68_ANAIG</name>
<feature type="compositionally biased region" description="Basic and acidic residues" evidence="7">
    <location>
        <begin position="1103"/>
        <end position="1112"/>
    </location>
</feature>
<dbReference type="EMBL" id="JAPDFW010000067">
    <property type="protein sequence ID" value="KAJ5074993.1"/>
    <property type="molecule type" value="Genomic_DNA"/>
</dbReference>
<evidence type="ECO:0000256" key="6">
    <source>
        <dbReference type="ARBA" id="ARBA00023288"/>
    </source>
</evidence>
<evidence type="ECO:0000256" key="1">
    <source>
        <dbReference type="ARBA" id="ARBA00006049"/>
    </source>
</evidence>
<organism evidence="10 11">
    <name type="scientific">Anaeramoeba ignava</name>
    <name type="common">Anaerobic marine amoeba</name>
    <dbReference type="NCBI Taxonomy" id="1746090"/>
    <lineage>
        <taxon>Eukaryota</taxon>
        <taxon>Metamonada</taxon>
        <taxon>Anaeramoebidae</taxon>
        <taxon>Anaeramoeba</taxon>
    </lineage>
</organism>
<dbReference type="SUPFAM" id="SSF47473">
    <property type="entry name" value="EF-hand"/>
    <property type="match status" value="1"/>
</dbReference>
<dbReference type="InterPro" id="IPR011993">
    <property type="entry name" value="PH-like_dom_sf"/>
</dbReference>